<dbReference type="PATRIC" id="fig|1698449.3.peg.2218"/>
<organism evidence="2 3">
    <name type="scientific">Thiopseudomonas alkaliphila</name>
    <dbReference type="NCBI Taxonomy" id="1697053"/>
    <lineage>
        <taxon>Bacteria</taxon>
        <taxon>Pseudomonadati</taxon>
        <taxon>Pseudomonadota</taxon>
        <taxon>Gammaproteobacteria</taxon>
        <taxon>Pseudomonadales</taxon>
        <taxon>Pseudomonadaceae</taxon>
        <taxon>Thiopseudomonas</taxon>
    </lineage>
</organism>
<dbReference type="SUPFAM" id="SSF56601">
    <property type="entry name" value="beta-lactamase/transpeptidase-like"/>
    <property type="match status" value="1"/>
</dbReference>
<evidence type="ECO:0000259" key="1">
    <source>
        <dbReference type="Pfam" id="PF00144"/>
    </source>
</evidence>
<dbReference type="PANTHER" id="PTHR43319">
    <property type="entry name" value="BETA-LACTAMASE-RELATED"/>
    <property type="match status" value="1"/>
</dbReference>
<evidence type="ECO:0000313" key="2">
    <source>
        <dbReference type="EMBL" id="AKX60400.1"/>
    </source>
</evidence>
<protein>
    <submittedName>
        <fullName evidence="2">Beta-lactamase</fullName>
    </submittedName>
</protein>
<dbReference type="Pfam" id="PF00144">
    <property type="entry name" value="Beta-lactamase"/>
    <property type="match status" value="1"/>
</dbReference>
<proteinExistence type="predicted"/>
<accession>A0A0K1XG74</accession>
<dbReference type="InterPro" id="IPR012338">
    <property type="entry name" value="Beta-lactam/transpept-like"/>
</dbReference>
<dbReference type="Gene3D" id="3.40.710.10">
    <property type="entry name" value="DD-peptidase/beta-lactamase superfamily"/>
    <property type="match status" value="1"/>
</dbReference>
<gene>
    <name evidence="2" type="ORF">AKN88_11005</name>
</gene>
<dbReference type="InterPro" id="IPR001466">
    <property type="entry name" value="Beta-lactam-related"/>
</dbReference>
<dbReference type="AlphaFoldDB" id="A0A0K1XG74"/>
<dbReference type="STRING" id="1697053.AKN87_01350"/>
<dbReference type="InterPro" id="IPR052907">
    <property type="entry name" value="Beta-lactamase/esterase"/>
</dbReference>
<keyword evidence="3" id="KW-1185">Reference proteome</keyword>
<dbReference type="EMBL" id="CP012365">
    <property type="protein sequence ID" value="AKX60400.1"/>
    <property type="molecule type" value="Genomic_DNA"/>
</dbReference>
<sequence>MLALDQLNGTYTPAFSSLATEFAQLFNSPEQRGAALCVMHEGEVVVDLWAGYSDRARTQPWQENTLVNLFSAGKPIISAAILLLVEQGKLALERPVANYWPAFAQAGKEQITVAQLLNHQAAIPAISRPLPAQALYDWPCMTQAVAAQAPWWTPSATHHGYAPMTFGWLTGELVRQVTGLMPGEFIQQSLCQTLALDLYLGLTAEQLTRVSDVSRLKTVGDNAAQQLMTRLQQPQSLTHLAFNNPPGMLNQTNTPQWRTMQQPAANIHGTARALASFYHALLSGQLLEPASLTNMCSQHSAGLDQTLGLATRFGLGIMLDQTQPATARFNLFANSFGHPGAGGTLGCANAAKNVTFAFVTNSLGPYVLMDPRAQRLTHKVTELLS</sequence>
<name>A0A0K1XG74_9GAMM</name>
<dbReference type="Proteomes" id="UP000063953">
    <property type="component" value="Chromosome"/>
</dbReference>
<dbReference type="RefSeq" id="WP_053101700.1">
    <property type="nucleotide sequence ID" value="NZ_CP012365.1"/>
</dbReference>
<evidence type="ECO:0000313" key="3">
    <source>
        <dbReference type="Proteomes" id="UP000063953"/>
    </source>
</evidence>
<dbReference type="PANTHER" id="PTHR43319:SF3">
    <property type="entry name" value="BETA-LACTAMASE-RELATED DOMAIN-CONTAINING PROTEIN"/>
    <property type="match status" value="1"/>
</dbReference>
<reference evidence="2 3" key="1">
    <citation type="journal article" date="2015" name="Genome Announc.">
        <title>Genome Sequences of Oblitimonas alkaliphila gen. nov. sp. nov. (Proposed), a Novel Bacterium of the Pseudomonadaceae Family.</title>
        <authorList>
            <person name="Lauer A.C."/>
            <person name="Nicholson A.C."/>
            <person name="Humrighouse B.W."/>
            <person name="Emery B."/>
            <person name="Drobish A."/>
            <person name="Juieng P."/>
            <person name="Loparev V."/>
            <person name="McQuiston J.R."/>
        </authorList>
    </citation>
    <scope>NUCLEOTIDE SEQUENCE [LARGE SCALE GENOMIC DNA]</scope>
    <source>
        <strain evidence="2 3">E5571</strain>
    </source>
</reference>
<feature type="domain" description="Beta-lactamase-related" evidence="1">
    <location>
        <begin position="30"/>
        <end position="377"/>
    </location>
</feature>